<evidence type="ECO:0000259" key="1">
    <source>
        <dbReference type="Pfam" id="PF08241"/>
    </source>
</evidence>
<evidence type="ECO:0000313" key="3">
    <source>
        <dbReference type="Proteomes" id="UP000033980"/>
    </source>
</evidence>
<dbReference type="Gene3D" id="3.40.50.150">
    <property type="entry name" value="Vaccinia Virus protein VP39"/>
    <property type="match status" value="1"/>
</dbReference>
<reference evidence="2 3" key="1">
    <citation type="journal article" date="2015" name="Nature">
        <title>rRNA introns, odd ribosomes, and small enigmatic genomes across a large radiation of phyla.</title>
        <authorList>
            <person name="Brown C.T."/>
            <person name="Hug L.A."/>
            <person name="Thomas B.C."/>
            <person name="Sharon I."/>
            <person name="Castelle C.J."/>
            <person name="Singh A."/>
            <person name="Wilkins M.J."/>
            <person name="Williams K.H."/>
            <person name="Banfield J.F."/>
        </authorList>
    </citation>
    <scope>NUCLEOTIDE SEQUENCE [LARGE SCALE GENOMIC DNA]</scope>
</reference>
<organism evidence="2 3">
    <name type="scientific">Candidatus Collierbacteria bacterium GW2011_GWC2_43_12</name>
    <dbReference type="NCBI Taxonomy" id="1618390"/>
    <lineage>
        <taxon>Bacteria</taxon>
        <taxon>Candidatus Collieribacteriota</taxon>
    </lineage>
</organism>
<proteinExistence type="predicted"/>
<dbReference type="InterPro" id="IPR013216">
    <property type="entry name" value="Methyltransf_11"/>
</dbReference>
<dbReference type="SUPFAM" id="SSF53335">
    <property type="entry name" value="S-adenosyl-L-methionine-dependent methyltransferases"/>
    <property type="match status" value="1"/>
</dbReference>
<dbReference type="InterPro" id="IPR029063">
    <property type="entry name" value="SAM-dependent_MTases_sf"/>
</dbReference>
<protein>
    <submittedName>
        <fullName evidence="2">Methyltransferase-like protein</fullName>
    </submittedName>
</protein>
<dbReference type="AlphaFoldDB" id="A0A0G1D110"/>
<keyword evidence="2" id="KW-0808">Transferase</keyword>
<dbReference type="Pfam" id="PF08241">
    <property type="entry name" value="Methyltransf_11"/>
    <property type="match status" value="1"/>
</dbReference>
<name>A0A0G1D110_9BACT</name>
<dbReference type="CDD" id="cd02440">
    <property type="entry name" value="AdoMet_MTases"/>
    <property type="match status" value="1"/>
</dbReference>
<dbReference type="EMBL" id="LCFK01000070">
    <property type="protein sequence ID" value="KKS91402.1"/>
    <property type="molecule type" value="Genomic_DNA"/>
</dbReference>
<accession>A0A0G1D110</accession>
<sequence length="218" mass="25123">MENLSKINKVHPMLDLGCGEGKIAEIIFGKKHIDVGMDPEPEMVTQAIKNSIYKKVVPGDARDMPFKSNSFNFIFSNSVIEHIDGIDSVIKEASRILISGGSFMFTVPNEKLRRNLFFTRLFRQVGLVGAGKWYSRSINSQLDHYNLLSEKQWRKLLDKNKLKIIYIAYYLDKRQTALWDIFRVLFQDKVTTNLLKEIVNWECNEDEGSCTIIIAKKV</sequence>
<dbReference type="GO" id="GO:0008757">
    <property type="term" value="F:S-adenosylmethionine-dependent methyltransferase activity"/>
    <property type="evidence" value="ECO:0007669"/>
    <property type="project" value="InterPro"/>
</dbReference>
<dbReference type="PANTHER" id="PTHR43861:SF1">
    <property type="entry name" value="TRANS-ACONITATE 2-METHYLTRANSFERASE"/>
    <property type="match status" value="1"/>
</dbReference>
<dbReference type="Proteomes" id="UP000033980">
    <property type="component" value="Unassembled WGS sequence"/>
</dbReference>
<dbReference type="PANTHER" id="PTHR43861">
    <property type="entry name" value="TRANS-ACONITATE 2-METHYLTRANSFERASE-RELATED"/>
    <property type="match status" value="1"/>
</dbReference>
<gene>
    <name evidence="2" type="ORF">UV68_C0070G0006</name>
</gene>
<dbReference type="GO" id="GO:0032259">
    <property type="term" value="P:methylation"/>
    <property type="evidence" value="ECO:0007669"/>
    <property type="project" value="UniProtKB-KW"/>
</dbReference>
<evidence type="ECO:0000313" key="2">
    <source>
        <dbReference type="EMBL" id="KKS91402.1"/>
    </source>
</evidence>
<feature type="domain" description="Methyltransferase type 11" evidence="1">
    <location>
        <begin position="14"/>
        <end position="105"/>
    </location>
</feature>
<comment type="caution">
    <text evidence="2">The sequence shown here is derived from an EMBL/GenBank/DDBJ whole genome shotgun (WGS) entry which is preliminary data.</text>
</comment>
<keyword evidence="2" id="KW-0489">Methyltransferase</keyword>